<evidence type="ECO:0000256" key="1">
    <source>
        <dbReference type="SAM" id="Phobius"/>
    </source>
</evidence>
<dbReference type="Proteomes" id="UP000237271">
    <property type="component" value="Unassembled WGS sequence"/>
</dbReference>
<evidence type="ECO:0000313" key="2">
    <source>
        <dbReference type="EMBL" id="POM65015.1"/>
    </source>
</evidence>
<feature type="transmembrane region" description="Helical" evidence="1">
    <location>
        <begin position="54"/>
        <end position="75"/>
    </location>
</feature>
<dbReference type="OrthoDB" id="167050at2759"/>
<dbReference type="AlphaFoldDB" id="A0A2P4XHI1"/>
<name>A0A2P4XHI1_9STRA</name>
<evidence type="ECO:0000313" key="3">
    <source>
        <dbReference type="Proteomes" id="UP000237271"/>
    </source>
</evidence>
<keyword evidence="1" id="KW-1133">Transmembrane helix</keyword>
<keyword evidence="1" id="KW-0472">Membrane</keyword>
<dbReference type="EMBL" id="NCKW01010742">
    <property type="protein sequence ID" value="POM65015.1"/>
    <property type="molecule type" value="Genomic_DNA"/>
</dbReference>
<organism evidence="2 3">
    <name type="scientific">Phytophthora palmivora</name>
    <dbReference type="NCBI Taxonomy" id="4796"/>
    <lineage>
        <taxon>Eukaryota</taxon>
        <taxon>Sar</taxon>
        <taxon>Stramenopiles</taxon>
        <taxon>Oomycota</taxon>
        <taxon>Peronosporomycetes</taxon>
        <taxon>Peronosporales</taxon>
        <taxon>Peronosporaceae</taxon>
        <taxon>Phytophthora</taxon>
    </lineage>
</organism>
<proteinExistence type="predicted"/>
<accession>A0A2P4XHI1</accession>
<protein>
    <submittedName>
        <fullName evidence="2">Uncharacterized protein</fullName>
    </submittedName>
</protein>
<keyword evidence="1" id="KW-0812">Transmembrane</keyword>
<keyword evidence="3" id="KW-1185">Reference proteome</keyword>
<comment type="caution">
    <text evidence="2">The sequence shown here is derived from an EMBL/GenBank/DDBJ whole genome shotgun (WGS) entry which is preliminary data.</text>
</comment>
<feature type="transmembrane region" description="Helical" evidence="1">
    <location>
        <begin position="12"/>
        <end position="34"/>
    </location>
</feature>
<gene>
    <name evidence="2" type="ORF">PHPALM_19360</name>
</gene>
<reference evidence="2 3" key="1">
    <citation type="journal article" date="2017" name="Genome Biol. Evol.">
        <title>Phytophthora megakarya and P. palmivora, closely related causal agents of cacao black pod rot, underwent increases in genome sizes and gene numbers by different mechanisms.</title>
        <authorList>
            <person name="Ali S.S."/>
            <person name="Shao J."/>
            <person name="Lary D.J."/>
            <person name="Kronmiller B."/>
            <person name="Shen D."/>
            <person name="Strem M.D."/>
            <person name="Amoako-Attah I."/>
            <person name="Akrofi A.Y."/>
            <person name="Begoude B.A."/>
            <person name="Ten Hoopen G.M."/>
            <person name="Coulibaly K."/>
            <person name="Kebe B.I."/>
            <person name="Melnick R.L."/>
            <person name="Guiltinan M.J."/>
            <person name="Tyler B.M."/>
            <person name="Meinhardt L.W."/>
            <person name="Bailey B.A."/>
        </authorList>
    </citation>
    <scope>NUCLEOTIDE SEQUENCE [LARGE SCALE GENOMIC DNA]</scope>
    <source>
        <strain evidence="3">sbr112.9</strain>
    </source>
</reference>
<sequence length="134" mass="15494">MYSSLPNTSYWWITNVCVFVFIQGLHQTILFHMHNRAYYPTLAGLSSDQFSSRMLSTLLYSLLEFGSFVMLVVVLKRKLGYSSLQQLAFVLDVQARVIQTKLNLIFVYIMQVSLAHHGADFSFKFAWLHSDRTS</sequence>